<sequence>METYVVVVFTDVPRSYPTNTGVTCNYTVTPSFHPHNRDWVGIFKVGWSSAKEYHTFIWVEPCQDSAGQETLMKQAVFKDYYLPKDDEFYQFCYIDNTGQVRGASTPFCFLNPSDQSLDSNPDDDLLVITTQVLYDTLCRGQSHLRTHMKTLVSYHFFHFKHEIYFKCGL</sequence>
<accession>A0A3B3ZJ75</accession>
<evidence type="ECO:0000259" key="2">
    <source>
        <dbReference type="Pfam" id="PF17751"/>
    </source>
</evidence>
<feature type="domain" description="SKICH" evidence="2">
    <location>
        <begin position="7"/>
        <end position="109"/>
    </location>
</feature>
<dbReference type="Gene3D" id="2.60.40.2840">
    <property type="match status" value="1"/>
</dbReference>
<dbReference type="InterPro" id="IPR041611">
    <property type="entry name" value="SKICH"/>
</dbReference>
<dbReference type="AlphaFoldDB" id="A0A3B3ZJ75"/>
<protein>
    <recommendedName>
        <fullName evidence="2">SKICH domain-containing protein</fullName>
    </recommendedName>
</protein>
<dbReference type="STRING" id="409849.ENSPMGP00000004610"/>
<keyword evidence="1" id="KW-0175">Coiled coil</keyword>
<dbReference type="Ensembl" id="ENSPMGT00000004896.1">
    <property type="protein sequence ID" value="ENSPMGP00000004610.1"/>
    <property type="gene ID" value="ENSPMGG00000003913.1"/>
</dbReference>
<keyword evidence="4" id="KW-1185">Reference proteome</keyword>
<dbReference type="Pfam" id="PF17751">
    <property type="entry name" value="SKICH"/>
    <property type="match status" value="1"/>
</dbReference>
<dbReference type="PANTHER" id="PTHR31915:SF10">
    <property type="entry name" value="CALCIUM-BINDING AND COILED-COIL DOMAIN 2"/>
    <property type="match status" value="1"/>
</dbReference>
<dbReference type="Proteomes" id="UP000261520">
    <property type="component" value="Unplaced"/>
</dbReference>
<evidence type="ECO:0000313" key="4">
    <source>
        <dbReference type="Proteomes" id="UP000261520"/>
    </source>
</evidence>
<evidence type="ECO:0000313" key="3">
    <source>
        <dbReference type="Ensembl" id="ENSPMGP00000004610.1"/>
    </source>
</evidence>
<dbReference type="PANTHER" id="PTHR31915">
    <property type="entry name" value="SKICH DOMAIN-CONTAINING PROTEIN"/>
    <property type="match status" value="1"/>
</dbReference>
<evidence type="ECO:0000256" key="1">
    <source>
        <dbReference type="ARBA" id="ARBA00023054"/>
    </source>
</evidence>
<reference evidence="3" key="1">
    <citation type="submission" date="2025-08" db="UniProtKB">
        <authorList>
            <consortium name="Ensembl"/>
        </authorList>
    </citation>
    <scope>IDENTIFICATION</scope>
</reference>
<dbReference type="InterPro" id="IPR051002">
    <property type="entry name" value="UBA_autophagy_assoc_protein"/>
</dbReference>
<name>A0A3B3ZJ75_9GOBI</name>
<reference evidence="3" key="2">
    <citation type="submission" date="2025-09" db="UniProtKB">
        <authorList>
            <consortium name="Ensembl"/>
        </authorList>
    </citation>
    <scope>IDENTIFICATION</scope>
</reference>
<proteinExistence type="predicted"/>
<organism evidence="3 4">
    <name type="scientific">Periophthalmus magnuspinnatus</name>
    <dbReference type="NCBI Taxonomy" id="409849"/>
    <lineage>
        <taxon>Eukaryota</taxon>
        <taxon>Metazoa</taxon>
        <taxon>Chordata</taxon>
        <taxon>Craniata</taxon>
        <taxon>Vertebrata</taxon>
        <taxon>Euteleostomi</taxon>
        <taxon>Actinopterygii</taxon>
        <taxon>Neopterygii</taxon>
        <taxon>Teleostei</taxon>
        <taxon>Neoteleostei</taxon>
        <taxon>Acanthomorphata</taxon>
        <taxon>Gobiaria</taxon>
        <taxon>Gobiiformes</taxon>
        <taxon>Gobioidei</taxon>
        <taxon>Gobiidae</taxon>
        <taxon>Oxudercinae</taxon>
        <taxon>Periophthalmus</taxon>
    </lineage>
</organism>